<proteinExistence type="predicted"/>
<reference evidence="1" key="1">
    <citation type="journal article" date="2020" name="Stud. Mycol.">
        <title>101 Dothideomycetes genomes: a test case for predicting lifestyles and emergence of pathogens.</title>
        <authorList>
            <person name="Haridas S."/>
            <person name="Albert R."/>
            <person name="Binder M."/>
            <person name="Bloem J."/>
            <person name="Labutti K."/>
            <person name="Salamov A."/>
            <person name="Andreopoulos B."/>
            <person name="Baker S."/>
            <person name="Barry K."/>
            <person name="Bills G."/>
            <person name="Bluhm B."/>
            <person name="Cannon C."/>
            <person name="Castanera R."/>
            <person name="Culley D."/>
            <person name="Daum C."/>
            <person name="Ezra D."/>
            <person name="Gonzalez J."/>
            <person name="Henrissat B."/>
            <person name="Kuo A."/>
            <person name="Liang C."/>
            <person name="Lipzen A."/>
            <person name="Lutzoni F."/>
            <person name="Magnuson J."/>
            <person name="Mondo S."/>
            <person name="Nolan M."/>
            <person name="Ohm R."/>
            <person name="Pangilinan J."/>
            <person name="Park H.-J."/>
            <person name="Ramirez L."/>
            <person name="Alfaro M."/>
            <person name="Sun H."/>
            <person name="Tritt A."/>
            <person name="Yoshinaga Y."/>
            <person name="Zwiers L.-H."/>
            <person name="Turgeon B."/>
            <person name="Goodwin S."/>
            <person name="Spatafora J."/>
            <person name="Crous P."/>
            <person name="Grigoriev I."/>
        </authorList>
    </citation>
    <scope>NUCLEOTIDE SEQUENCE</scope>
    <source>
        <strain evidence="1">CBS 525.71</strain>
    </source>
</reference>
<evidence type="ECO:0000313" key="2">
    <source>
        <dbReference type="Proteomes" id="UP000799754"/>
    </source>
</evidence>
<protein>
    <submittedName>
        <fullName evidence="1">Uncharacterized protein</fullName>
    </submittedName>
</protein>
<comment type="caution">
    <text evidence="1">The sequence shown here is derived from an EMBL/GenBank/DDBJ whole genome shotgun (WGS) entry which is preliminary data.</text>
</comment>
<organism evidence="1 2">
    <name type="scientific">Macroventuria anomochaeta</name>
    <dbReference type="NCBI Taxonomy" id="301207"/>
    <lineage>
        <taxon>Eukaryota</taxon>
        <taxon>Fungi</taxon>
        <taxon>Dikarya</taxon>
        <taxon>Ascomycota</taxon>
        <taxon>Pezizomycotina</taxon>
        <taxon>Dothideomycetes</taxon>
        <taxon>Pleosporomycetidae</taxon>
        <taxon>Pleosporales</taxon>
        <taxon>Pleosporineae</taxon>
        <taxon>Didymellaceae</taxon>
        <taxon>Macroventuria</taxon>
    </lineage>
</organism>
<dbReference type="EMBL" id="MU006743">
    <property type="protein sequence ID" value="KAF2622600.1"/>
    <property type="molecule type" value="Genomic_DNA"/>
</dbReference>
<keyword evidence="2" id="KW-1185">Reference proteome</keyword>
<accession>A0ACB6RMH0</accession>
<dbReference type="Proteomes" id="UP000799754">
    <property type="component" value="Unassembled WGS sequence"/>
</dbReference>
<sequence length="249" mass="28112">MAIMRISTKVHSIITSAASGHYAHPFFEAIDPQRAVHSGKNIRRFRAVVQDLNNEFAEDMRLFGHTYSIENADEAVVWSEDAKSEASFEASDGGSDEEPDVGSEEPLDGDSKLKGLAVREASVETTRGRGPRPQHLTFEEGVSWVKNAIVRCRGRELPSSVNLEVTSHLFWEQSAPWKVTAKEHISRIQDMCREFVDQVLEYAVPKEFKKPLEKISTTAVLEQSLQDAQEEFQKLLKDKEQHRSSAHSY</sequence>
<evidence type="ECO:0000313" key="1">
    <source>
        <dbReference type="EMBL" id="KAF2622600.1"/>
    </source>
</evidence>
<gene>
    <name evidence="1" type="ORF">BU25DRAFT_494919</name>
</gene>
<name>A0ACB6RMH0_9PLEO</name>